<protein>
    <submittedName>
        <fullName evidence="2">Uncharacterized protein</fullName>
    </submittedName>
</protein>
<reference evidence="2 3" key="1">
    <citation type="submission" date="2019-07" db="EMBL/GenBank/DDBJ databases">
        <title>Genome assembly of two rare yeast pathogens: Diutina rugosa and Trichomonascus ciferrii.</title>
        <authorList>
            <person name="Mixao V."/>
            <person name="Saus E."/>
            <person name="Hansen A."/>
            <person name="Lass-Flor C."/>
            <person name="Gabaldon T."/>
        </authorList>
    </citation>
    <scope>NUCLEOTIDE SEQUENCE [LARGE SCALE GENOMIC DNA]</scope>
    <source>
        <strain evidence="2 3">CBS 613</strain>
    </source>
</reference>
<dbReference type="VEuPathDB" id="FungiDB:DIURU_001598"/>
<proteinExistence type="predicted"/>
<gene>
    <name evidence="2" type="ORF">DIURU_001598</name>
</gene>
<comment type="caution">
    <text evidence="2">The sequence shown here is derived from an EMBL/GenBank/DDBJ whole genome shotgun (WGS) entry which is preliminary data.</text>
</comment>
<organism evidence="2 3">
    <name type="scientific">Diutina rugosa</name>
    <name type="common">Yeast</name>
    <name type="synonym">Candida rugosa</name>
    <dbReference type="NCBI Taxonomy" id="5481"/>
    <lineage>
        <taxon>Eukaryota</taxon>
        <taxon>Fungi</taxon>
        <taxon>Dikarya</taxon>
        <taxon>Ascomycota</taxon>
        <taxon>Saccharomycotina</taxon>
        <taxon>Pichiomycetes</taxon>
        <taxon>Debaryomycetaceae</taxon>
        <taxon>Diutina</taxon>
    </lineage>
</organism>
<sequence length="147" mass="15501">MVFAGFILLAAAAAEVISKSATDIHLEGINSFLVKTGSDDEWYVTARPTKMLDWAVQHSVIPDDAKEFYSSRYSDYYNHYHGTVPTGVAFGAITQAEADALGSLAQSATHSFPTTYTYSGTSKLNDAVGVAAPAVGAAFVAVGAMLL</sequence>
<dbReference type="AlphaFoldDB" id="A0A642UVG4"/>
<keyword evidence="1" id="KW-0732">Signal</keyword>
<evidence type="ECO:0000313" key="3">
    <source>
        <dbReference type="Proteomes" id="UP000449547"/>
    </source>
</evidence>
<dbReference type="EMBL" id="SWFT01000050">
    <property type="protein sequence ID" value="KAA8905170.1"/>
    <property type="molecule type" value="Genomic_DNA"/>
</dbReference>
<feature type="signal peptide" evidence="1">
    <location>
        <begin position="1"/>
        <end position="18"/>
    </location>
</feature>
<dbReference type="Proteomes" id="UP000449547">
    <property type="component" value="Unassembled WGS sequence"/>
</dbReference>
<keyword evidence="3" id="KW-1185">Reference proteome</keyword>
<dbReference type="RefSeq" id="XP_034013556.1">
    <property type="nucleotide sequence ID" value="XM_034154158.1"/>
</dbReference>
<evidence type="ECO:0000256" key="1">
    <source>
        <dbReference type="SAM" id="SignalP"/>
    </source>
</evidence>
<accession>A0A642UVG4</accession>
<name>A0A642UVG4_DIURU</name>
<dbReference type="GeneID" id="54780251"/>
<evidence type="ECO:0000313" key="2">
    <source>
        <dbReference type="EMBL" id="KAA8905170.1"/>
    </source>
</evidence>
<feature type="chain" id="PRO_5024989611" evidence="1">
    <location>
        <begin position="19"/>
        <end position="147"/>
    </location>
</feature>